<evidence type="ECO:0000256" key="1">
    <source>
        <dbReference type="ARBA" id="ARBA00001911"/>
    </source>
</evidence>
<proteinExistence type="predicted"/>
<dbReference type="NCBIfam" id="TIGR01179">
    <property type="entry name" value="galE"/>
    <property type="match status" value="1"/>
</dbReference>
<accession>F0XBL3</accession>
<dbReference type="AlphaFoldDB" id="F0XBL3"/>
<dbReference type="STRING" id="655863.F0XBL3"/>
<dbReference type="PANTHER" id="PTHR43725:SF3">
    <property type="entry name" value="UDP-GLUCOSE 4-EPIMERASE (EUROFUNG)"/>
    <property type="match status" value="1"/>
</dbReference>
<dbReference type="GO" id="GO:0005829">
    <property type="term" value="C:cytosol"/>
    <property type="evidence" value="ECO:0007669"/>
    <property type="project" value="TreeGrafter"/>
</dbReference>
<dbReference type="GO" id="GO:0006012">
    <property type="term" value="P:galactose metabolic process"/>
    <property type="evidence" value="ECO:0007669"/>
    <property type="project" value="InterPro"/>
</dbReference>
<dbReference type="GO" id="GO:0003978">
    <property type="term" value="F:UDP-glucose 4-epimerase activity"/>
    <property type="evidence" value="ECO:0007669"/>
    <property type="project" value="InterPro"/>
</dbReference>
<feature type="domain" description="NAD-dependent epimerase/dehydratase" evidence="5">
    <location>
        <begin position="55"/>
        <end position="362"/>
    </location>
</feature>
<keyword evidence="7" id="KW-1185">Reference proteome</keyword>
<dbReference type="InterPro" id="IPR036291">
    <property type="entry name" value="NAD(P)-bd_dom_sf"/>
</dbReference>
<dbReference type="HOGENOM" id="CLU_007383_1_10_1"/>
<comment type="cofactor">
    <cofactor evidence="1">
        <name>NAD(+)</name>
        <dbReference type="ChEBI" id="CHEBI:57540"/>
    </cofactor>
</comment>
<evidence type="ECO:0000256" key="3">
    <source>
        <dbReference type="ARBA" id="ARBA00023235"/>
    </source>
</evidence>
<name>F0XBL3_GROCL</name>
<evidence type="ECO:0000313" key="7">
    <source>
        <dbReference type="Proteomes" id="UP000007796"/>
    </source>
</evidence>
<dbReference type="OrthoDB" id="9402762at2759"/>
<gene>
    <name evidence="6" type="ORF">CMQ_5148</name>
</gene>
<dbReference type="InterPro" id="IPR005886">
    <property type="entry name" value="UDP_G4E"/>
</dbReference>
<dbReference type="Gene3D" id="3.90.25.10">
    <property type="entry name" value="UDP-galactose 4-epimerase, domain 1"/>
    <property type="match status" value="1"/>
</dbReference>
<dbReference type="SUPFAM" id="SSF51735">
    <property type="entry name" value="NAD(P)-binding Rossmann-fold domains"/>
    <property type="match status" value="1"/>
</dbReference>
<evidence type="ECO:0000259" key="5">
    <source>
        <dbReference type="Pfam" id="PF01370"/>
    </source>
</evidence>
<evidence type="ECO:0000313" key="6">
    <source>
        <dbReference type="EMBL" id="EFX04886.1"/>
    </source>
</evidence>
<dbReference type="FunFam" id="3.40.50.720:FF:000418">
    <property type="entry name" value="UDP-glucose 4-epimerase 5"/>
    <property type="match status" value="1"/>
</dbReference>
<sequence>MNRSYPASEYSGNDQSRSTTSCPPTPATETSDFDAAVSDVSLSDILPIPSRDEYVLVTGGLGFIGSHTTVELLKAGYNVIIVDDLSNSYRHVLDGIHEVARLHYAAHECGQCPVVEYHNINYRDLPAMQNVLELHSSIAPSHNGTKITDIVGVIHFAAYKTVHESICQPLKYYKNNVNGFVDLLALLEEFSIKTFIFSSSAVVYGYLGQAGRTLLETNCLQSCEQALESEDSERQPQSGCVEITNPYGRSKFFAEAILSDLVVSDPSWNIVVLRYFNPIGCDSSGLLAENPKGESLNLLPLVTQTMTGARKELLVFGGDWNTPDGTAMRDFIHVSDLARGHTAALSACREGRLKGSYRTFNLGVGKGCSILEVIRAMESVSGRKIPWQLVDRRPGDVESSIAAVGRAQEELGWKAEKSLRDACWDICHYLNLI</sequence>
<dbReference type="Pfam" id="PF01370">
    <property type="entry name" value="Epimerase"/>
    <property type="match status" value="1"/>
</dbReference>
<dbReference type="PRINTS" id="PR01713">
    <property type="entry name" value="NUCEPIMERASE"/>
</dbReference>
<dbReference type="RefSeq" id="XP_014174368.1">
    <property type="nucleotide sequence ID" value="XM_014318893.1"/>
</dbReference>
<dbReference type="Proteomes" id="UP000007796">
    <property type="component" value="Unassembled WGS sequence"/>
</dbReference>
<keyword evidence="2" id="KW-0520">NAD</keyword>
<dbReference type="PANTHER" id="PTHR43725">
    <property type="entry name" value="UDP-GLUCOSE 4-EPIMERASE"/>
    <property type="match status" value="1"/>
</dbReference>
<dbReference type="EMBL" id="GL629756">
    <property type="protein sequence ID" value="EFX04886.1"/>
    <property type="molecule type" value="Genomic_DNA"/>
</dbReference>
<feature type="compositionally biased region" description="Polar residues" evidence="4">
    <location>
        <begin position="1"/>
        <end position="30"/>
    </location>
</feature>
<organism evidence="7">
    <name type="scientific">Grosmannia clavigera (strain kw1407 / UAMH 11150)</name>
    <name type="common">Blue stain fungus</name>
    <name type="synonym">Graphiocladiella clavigera</name>
    <dbReference type="NCBI Taxonomy" id="655863"/>
    <lineage>
        <taxon>Eukaryota</taxon>
        <taxon>Fungi</taxon>
        <taxon>Dikarya</taxon>
        <taxon>Ascomycota</taxon>
        <taxon>Pezizomycotina</taxon>
        <taxon>Sordariomycetes</taxon>
        <taxon>Sordariomycetidae</taxon>
        <taxon>Ophiostomatales</taxon>
        <taxon>Ophiostomataceae</taxon>
        <taxon>Leptographium</taxon>
    </lineage>
</organism>
<protein>
    <submittedName>
        <fullName evidence="6">Udp-glucose 4-epimerase</fullName>
    </submittedName>
</protein>
<evidence type="ECO:0000256" key="2">
    <source>
        <dbReference type="ARBA" id="ARBA00023027"/>
    </source>
</evidence>
<dbReference type="Gene3D" id="3.40.50.720">
    <property type="entry name" value="NAD(P)-binding Rossmann-like Domain"/>
    <property type="match status" value="1"/>
</dbReference>
<reference evidence="6 7" key="1">
    <citation type="journal article" date="2011" name="Proc. Natl. Acad. Sci. U.S.A.">
        <title>Genome and transcriptome analyses of the mountain pine beetle-fungal symbiont Grosmannia clavigera, a lodgepole pine pathogen.</title>
        <authorList>
            <person name="DiGuistini S."/>
            <person name="Wang Y."/>
            <person name="Liao N.Y."/>
            <person name="Taylor G."/>
            <person name="Tanguay P."/>
            <person name="Feau N."/>
            <person name="Henrissat B."/>
            <person name="Chan S.K."/>
            <person name="Hesse-Orce U."/>
            <person name="Alamouti S.M."/>
            <person name="Tsui C.K.M."/>
            <person name="Docking R.T."/>
            <person name="Levasseur A."/>
            <person name="Haridas S."/>
            <person name="Robertson G."/>
            <person name="Birol I."/>
            <person name="Holt R.A."/>
            <person name="Marra M.A."/>
            <person name="Hamelin R.C."/>
            <person name="Hirst M."/>
            <person name="Jones S.J.M."/>
            <person name="Bohlmann J."/>
            <person name="Breuil C."/>
        </authorList>
    </citation>
    <scope>NUCLEOTIDE SEQUENCE [LARGE SCALE GENOMIC DNA]</scope>
    <source>
        <strain evidence="7">kw1407 / UAMH 11150</strain>
    </source>
</reference>
<keyword evidence="3" id="KW-0413">Isomerase</keyword>
<dbReference type="eggNOG" id="KOG1371">
    <property type="taxonomic scope" value="Eukaryota"/>
</dbReference>
<dbReference type="InterPro" id="IPR001509">
    <property type="entry name" value="Epimerase_deHydtase"/>
</dbReference>
<dbReference type="GeneID" id="25978438"/>
<feature type="region of interest" description="Disordered" evidence="4">
    <location>
        <begin position="1"/>
        <end position="31"/>
    </location>
</feature>
<dbReference type="InParanoid" id="F0XBL3"/>
<evidence type="ECO:0000256" key="4">
    <source>
        <dbReference type="SAM" id="MobiDB-lite"/>
    </source>
</evidence>